<evidence type="ECO:0000313" key="4">
    <source>
        <dbReference type="Proteomes" id="UP000190328"/>
    </source>
</evidence>
<evidence type="ECO:0000259" key="2">
    <source>
        <dbReference type="Pfam" id="PF17881"/>
    </source>
</evidence>
<dbReference type="STRING" id="263852.SAMN02745116_01243"/>
<dbReference type="SUPFAM" id="SSF54403">
    <property type="entry name" value="Cystatin/monellin"/>
    <property type="match status" value="2"/>
</dbReference>
<keyword evidence="1" id="KW-1133">Transmembrane helix</keyword>
<keyword evidence="1" id="KW-0472">Membrane</keyword>
<proteinExistence type="predicted"/>
<protein>
    <submittedName>
        <fullName evidence="3">Uncharacterized protein YpmB</fullName>
    </submittedName>
</protein>
<dbReference type="AlphaFoldDB" id="A0A1T4MXD5"/>
<organism evidence="3 4">
    <name type="scientific">Pilibacter termitis</name>
    <dbReference type="NCBI Taxonomy" id="263852"/>
    <lineage>
        <taxon>Bacteria</taxon>
        <taxon>Bacillati</taxon>
        <taxon>Bacillota</taxon>
        <taxon>Bacilli</taxon>
        <taxon>Lactobacillales</taxon>
        <taxon>Enterococcaceae</taxon>
        <taxon>Pilibacter</taxon>
    </lineage>
</organism>
<dbReference type="EMBL" id="FUXI01000012">
    <property type="protein sequence ID" value="SJZ71750.1"/>
    <property type="molecule type" value="Genomic_DNA"/>
</dbReference>
<evidence type="ECO:0000256" key="1">
    <source>
        <dbReference type="SAM" id="Phobius"/>
    </source>
</evidence>
<keyword evidence="1" id="KW-0812">Transmembrane</keyword>
<feature type="domain" description="Cell wall elongation regulator TseB-like" evidence="2">
    <location>
        <begin position="63"/>
        <end position="107"/>
    </location>
</feature>
<gene>
    <name evidence="3" type="ORF">SAMN02745116_01243</name>
</gene>
<reference evidence="3 4" key="1">
    <citation type="submission" date="2017-02" db="EMBL/GenBank/DDBJ databases">
        <authorList>
            <person name="Peterson S.W."/>
        </authorList>
    </citation>
    <scope>NUCLEOTIDE SEQUENCE [LARGE SCALE GENOMIC DNA]</scope>
    <source>
        <strain evidence="3 4">ATCC BAA-1030</strain>
    </source>
</reference>
<name>A0A1T4MXD5_9ENTE</name>
<dbReference type="Pfam" id="PF17881">
    <property type="entry name" value="TseB"/>
    <property type="match status" value="1"/>
</dbReference>
<dbReference type="Proteomes" id="UP000190328">
    <property type="component" value="Unassembled WGS sequence"/>
</dbReference>
<dbReference type="InterPro" id="IPR046350">
    <property type="entry name" value="Cystatin_sf"/>
</dbReference>
<dbReference type="InterPro" id="IPR041401">
    <property type="entry name" value="TseB-like_dom"/>
</dbReference>
<evidence type="ECO:0000313" key="3">
    <source>
        <dbReference type="EMBL" id="SJZ71750.1"/>
    </source>
</evidence>
<keyword evidence="4" id="KW-1185">Reference proteome</keyword>
<feature type="transmembrane region" description="Helical" evidence="1">
    <location>
        <begin position="31"/>
        <end position="51"/>
    </location>
</feature>
<accession>A0A1T4MXD5</accession>
<dbReference type="Gene3D" id="3.10.450.40">
    <property type="match status" value="2"/>
</dbReference>
<sequence length="182" mass="20607">MFAYREFVWLDFLQEERKVRERFEMNKREQILLGILILLIVGVLSAVLILVSATSPMKKAENQAANVAKSYANVENVDHFYAFTRKETYFTVVGKNDKNEEVAVIVPKESDKVTVVPMKDGVAQGQAEATVLDRHKDVSKIRKANLGMFDGKVVWEVVGETAKGKITYYLLDFKDGADVNEK</sequence>